<dbReference type="KEGG" id="csq:CSCA_1173"/>
<sequence>MDNTESIKNINIHKKEPLLYEKSRRKKVALKSARDYLEFNELMKKELNTYGERRTNDLSELILLVKNVLLMTSEDVNLEALNYSDIKIPIIDYNINIEKTQLDLVLIKDSEICKKTIDFGKCSGTYICAHRIKNSKLLSIGIPYSNIPGYTIYIIY</sequence>
<keyword evidence="2" id="KW-1185">Reference proteome</keyword>
<organism evidence="1 2">
    <name type="scientific">Clostridium scatologenes</name>
    <dbReference type="NCBI Taxonomy" id="1548"/>
    <lineage>
        <taxon>Bacteria</taxon>
        <taxon>Bacillati</taxon>
        <taxon>Bacillota</taxon>
        <taxon>Clostridia</taxon>
        <taxon>Eubacteriales</taxon>
        <taxon>Clostridiaceae</taxon>
        <taxon>Clostridium</taxon>
    </lineage>
</organism>
<accession>A0A0E3JMQ4</accession>
<dbReference type="RefSeq" id="WP_029159777.1">
    <property type="nucleotide sequence ID" value="NZ_CP009933.1"/>
</dbReference>
<gene>
    <name evidence="1" type="ORF">CSCA_1173</name>
</gene>
<name>A0A0E3JMQ4_CLOSL</name>
<dbReference type="Proteomes" id="UP000033115">
    <property type="component" value="Chromosome"/>
</dbReference>
<reference evidence="1 2" key="1">
    <citation type="journal article" date="2015" name="J. Biotechnol.">
        <title>Complete genome sequence of a malodorant-producing acetogen, Clostridium scatologenes ATCC 25775(T).</title>
        <authorList>
            <person name="Zhu Z."/>
            <person name="Guo T."/>
            <person name="Zheng H."/>
            <person name="Song T."/>
            <person name="Ouyang P."/>
            <person name="Xie J."/>
        </authorList>
    </citation>
    <scope>NUCLEOTIDE SEQUENCE [LARGE SCALE GENOMIC DNA]</scope>
    <source>
        <strain evidence="1 2">ATCC 25775</strain>
    </source>
</reference>
<dbReference type="EMBL" id="CP009933">
    <property type="protein sequence ID" value="AKA68298.1"/>
    <property type="molecule type" value="Genomic_DNA"/>
</dbReference>
<protein>
    <submittedName>
        <fullName evidence="1">Uncharacterized protein</fullName>
    </submittedName>
</protein>
<dbReference type="AlphaFoldDB" id="A0A0E3JMQ4"/>
<proteinExistence type="predicted"/>
<dbReference type="HOGENOM" id="CLU_1683540_0_0_9"/>
<evidence type="ECO:0000313" key="2">
    <source>
        <dbReference type="Proteomes" id="UP000033115"/>
    </source>
</evidence>
<evidence type="ECO:0000313" key="1">
    <source>
        <dbReference type="EMBL" id="AKA68298.1"/>
    </source>
</evidence>